<accession>B8GK84</accession>
<organism evidence="1 2">
    <name type="scientific">Methanosphaerula palustris (strain ATCC BAA-1556 / DSM 19958 / E1-9c)</name>
    <dbReference type="NCBI Taxonomy" id="521011"/>
    <lineage>
        <taxon>Archaea</taxon>
        <taxon>Methanobacteriati</taxon>
        <taxon>Methanobacteriota</taxon>
        <taxon>Stenosarchaea group</taxon>
        <taxon>Methanomicrobia</taxon>
        <taxon>Methanomicrobiales</taxon>
        <taxon>Methanoregulaceae</taxon>
        <taxon>Methanosphaerula</taxon>
    </lineage>
</organism>
<name>B8GK84_METPE</name>
<dbReference type="KEGG" id="mpl:Mpal_1850"/>
<sequence>MDHVLNEDSRNAVVHMNSYYRSPDVIVVDMQGLTGAGSRADVFRVVLQFAEQVRPKEFRRVEFAFKGETKFFVTGSYFAQLGDEYSYQNPVYTMRTFPSNVYNMDGSHAYSTWTGGILGVLKEETEDFVDFHDRWYWNQMLIEQT</sequence>
<dbReference type="Proteomes" id="UP000002457">
    <property type="component" value="Chromosome"/>
</dbReference>
<dbReference type="HOGENOM" id="CLU_129821_0_0_2"/>
<dbReference type="AlphaFoldDB" id="B8GK84"/>
<keyword evidence="2" id="KW-1185">Reference proteome</keyword>
<gene>
    <name evidence="1" type="ordered locus">Mpal_1850</name>
</gene>
<evidence type="ECO:0000313" key="1">
    <source>
        <dbReference type="EMBL" id="ACL17155.1"/>
    </source>
</evidence>
<proteinExistence type="predicted"/>
<evidence type="ECO:0000313" key="2">
    <source>
        <dbReference type="Proteomes" id="UP000002457"/>
    </source>
</evidence>
<protein>
    <submittedName>
        <fullName evidence="1">Uncharacterized protein</fullName>
    </submittedName>
</protein>
<reference evidence="1 2" key="1">
    <citation type="journal article" date="2015" name="Genome Announc.">
        <title>Complete Genome Sequence of Methanosphaerula palustris E1-9CT, a Hydrogenotrophic Methanogen Isolated from a Minerotrophic Fen Peatland.</title>
        <authorList>
            <person name="Cadillo-Quiroz H."/>
            <person name="Browne P."/>
            <person name="Kyrpides N."/>
            <person name="Woyke T."/>
            <person name="Goodwin L."/>
            <person name="Detter C."/>
            <person name="Yavitt J.B."/>
            <person name="Zinder S.H."/>
        </authorList>
    </citation>
    <scope>NUCLEOTIDE SEQUENCE [LARGE SCALE GENOMIC DNA]</scope>
    <source>
        <strain evidence="2">ATCC BAA-1556 / DSM 19958 / E1-9c</strain>
    </source>
</reference>
<dbReference type="EMBL" id="CP001338">
    <property type="protein sequence ID" value="ACL17155.1"/>
    <property type="molecule type" value="Genomic_DNA"/>
</dbReference>